<protein>
    <submittedName>
        <fullName evidence="2">Uncharacterized protein</fullName>
    </submittedName>
</protein>
<feature type="coiled-coil region" evidence="1">
    <location>
        <begin position="119"/>
        <end position="165"/>
    </location>
</feature>
<name>A0S0K6_9GAMM</name>
<dbReference type="AlphaFoldDB" id="A0S0K6"/>
<accession>A0S0K6</accession>
<evidence type="ECO:0000256" key="1">
    <source>
        <dbReference type="SAM" id="Coils"/>
    </source>
</evidence>
<reference evidence="2" key="1">
    <citation type="journal article" date="2007" name="Ann. Microbiol.">
        <title>Sequencing and analysis of plasmids pAV1 and pAV2 of Acinetobacter venetianus VE-C3 involved in diesel fuel degradation.</title>
        <authorList>
            <person name="Mengoni A."/>
            <person name="Ricci S."/>
            <person name="Brilli M."/>
            <person name="Baldi F."/>
            <person name="Fani R."/>
        </authorList>
    </citation>
    <scope>NUCLEOTIDE SEQUENCE</scope>
    <source>
        <strain evidence="2">VE-C3</strain>
        <plasmid evidence="2">pAV2</plasmid>
    </source>
</reference>
<sequence>MCFLGVLIMVKRGRPAKVLSNEDLIQLQQFLEKLPFLTEIQSHVLRSLLSTEKFDEEIFKKFKTVDRYRVLYQQRQILLEQIKLKAHNQQKLMDNEVEILSLAQQDQDRDTWFRLERALESYQKIHKAVLNDRLRLENEQKREVLNKSRKTLSEAQIKRNEENRRKYELGGAVLAAFKKLNIDIHSETPDQITNRIVNNSQFASRVRTSKIFKEITEHTYNFFKRQNLFLDVLEGLSTWESNHKKLSTIEIEKHQHKHQ</sequence>
<dbReference type="EMBL" id="DQ278486">
    <property type="protein sequence ID" value="ABC47685.1"/>
    <property type="molecule type" value="Genomic_DNA"/>
</dbReference>
<organism evidence="2">
    <name type="scientific">Acinetobacter venetianus</name>
    <dbReference type="NCBI Taxonomy" id="52133"/>
    <lineage>
        <taxon>Bacteria</taxon>
        <taxon>Pseudomonadati</taxon>
        <taxon>Pseudomonadota</taxon>
        <taxon>Gammaproteobacteria</taxon>
        <taxon>Moraxellales</taxon>
        <taxon>Moraxellaceae</taxon>
        <taxon>Acinetobacter</taxon>
    </lineage>
</organism>
<proteinExistence type="predicted"/>
<keyword evidence="2" id="KW-0614">Plasmid</keyword>
<evidence type="ECO:0000313" key="2">
    <source>
        <dbReference type="EMBL" id="ABC47685.1"/>
    </source>
</evidence>
<keyword evidence="1" id="KW-0175">Coiled coil</keyword>
<geneLocation type="plasmid" evidence="2">
    <name>pAV2</name>
</geneLocation>